<evidence type="ECO:0000313" key="6">
    <source>
        <dbReference type="EMBL" id="MRX84046.1"/>
    </source>
</evidence>
<feature type="transmembrane region" description="Helical" evidence="4">
    <location>
        <begin position="136"/>
        <end position="157"/>
    </location>
</feature>
<evidence type="ECO:0000256" key="3">
    <source>
        <dbReference type="ARBA" id="ARBA00023163"/>
    </source>
</evidence>
<feature type="transmembrane region" description="Helical" evidence="4">
    <location>
        <begin position="277"/>
        <end position="299"/>
    </location>
</feature>
<sequence>MKTSSAETKEAPSRAVARSYLALVPCILGLAFARVSFSVLTPFNFSGTLQPQAHRLIDITIPTTLVFGGDAQTIVYDVFHVLRLGLFALCLIYLAFRSDHLQKRVVKRIAYACTALSLAASAALLVSTLLGHPSETLALAASMVGALAITGLLFFWLRCARHLNIRATMAYVFLAYFLSKGLLYVLPSLGAAAEYAASFALAGVQLYLIAIVRTGRSSLNRLATDVAQEPVDHAGDRADEKKSPNWYVIGNTATLLLFSVILSLLRLNFENESLSSLFSPTNMALGVLFSFVFMTCLFGSIWKAPFAATTVCWLMVFVLASTIMFLNLATTGLGAHIDLLTMVLDDFNRILRWFIIIRFMHLGKRDPYFYALLINIAYLLPLWLASFVPVFAMETDIVAGVLLVGGVALFAVQSIQSTIQARRDLAFAQRQHDDELRLFEKRMLQSVGPDDPSEGGAEASMRRDAIVMGAQFMLSKREVEVLTLYALGHTQAHISEELSVASTTVRTHIRNIYQKTDLHSRQDILNYMAEYVRK</sequence>
<feature type="transmembrane region" description="Helical" evidence="4">
    <location>
        <begin position="169"/>
        <end position="186"/>
    </location>
</feature>
<name>A0A6N7RS04_9ACTN</name>
<protein>
    <recommendedName>
        <fullName evidence="5">HTH luxR-type domain-containing protein</fullName>
    </recommendedName>
</protein>
<feature type="transmembrane region" description="Helical" evidence="4">
    <location>
        <begin position="397"/>
        <end position="415"/>
    </location>
</feature>
<feature type="transmembrane region" description="Helical" evidence="4">
    <location>
        <begin position="368"/>
        <end position="391"/>
    </location>
</feature>
<keyword evidence="1" id="KW-0805">Transcription regulation</keyword>
<dbReference type="Pfam" id="PF00196">
    <property type="entry name" value="GerE"/>
    <property type="match status" value="1"/>
</dbReference>
<keyword evidence="4" id="KW-0472">Membrane</keyword>
<dbReference type="PANTHER" id="PTHR44688">
    <property type="entry name" value="DNA-BINDING TRANSCRIPTIONAL ACTIVATOR DEVR_DOSR"/>
    <property type="match status" value="1"/>
</dbReference>
<feature type="transmembrane region" description="Helical" evidence="4">
    <location>
        <begin position="108"/>
        <end position="130"/>
    </location>
</feature>
<dbReference type="CDD" id="cd06170">
    <property type="entry name" value="LuxR_C_like"/>
    <property type="match status" value="1"/>
</dbReference>
<evidence type="ECO:0000256" key="2">
    <source>
        <dbReference type="ARBA" id="ARBA00023125"/>
    </source>
</evidence>
<keyword evidence="4" id="KW-1133">Transmembrane helix</keyword>
<dbReference type="RefSeq" id="WP_154334904.1">
    <property type="nucleotide sequence ID" value="NZ_VTFY01000020.1"/>
</dbReference>
<dbReference type="Proteomes" id="UP000438093">
    <property type="component" value="Unassembled WGS sequence"/>
</dbReference>
<gene>
    <name evidence="6" type="ORF">GJG86_16330</name>
</gene>
<dbReference type="SUPFAM" id="SSF46894">
    <property type="entry name" value="C-terminal effector domain of the bipartite response regulators"/>
    <property type="match status" value="1"/>
</dbReference>
<feature type="transmembrane region" description="Helical" evidence="4">
    <location>
        <begin position="74"/>
        <end position="96"/>
    </location>
</feature>
<comment type="caution">
    <text evidence="6">The sequence shown here is derived from an EMBL/GenBank/DDBJ whole genome shotgun (WGS) entry which is preliminary data.</text>
</comment>
<dbReference type="Gene3D" id="1.10.10.10">
    <property type="entry name" value="Winged helix-like DNA-binding domain superfamily/Winged helix DNA-binding domain"/>
    <property type="match status" value="1"/>
</dbReference>
<feature type="transmembrane region" description="Helical" evidence="4">
    <location>
        <begin position="192"/>
        <end position="212"/>
    </location>
</feature>
<accession>A0A6N7RS04</accession>
<evidence type="ECO:0000259" key="5">
    <source>
        <dbReference type="PROSITE" id="PS50043"/>
    </source>
</evidence>
<dbReference type="PANTHER" id="PTHR44688:SF16">
    <property type="entry name" value="DNA-BINDING TRANSCRIPTIONAL ACTIVATOR DEVR_DOSR"/>
    <property type="match status" value="1"/>
</dbReference>
<evidence type="ECO:0000256" key="1">
    <source>
        <dbReference type="ARBA" id="ARBA00023015"/>
    </source>
</evidence>
<dbReference type="InterPro" id="IPR016032">
    <property type="entry name" value="Sig_transdc_resp-reg_C-effctor"/>
</dbReference>
<feature type="domain" description="HTH luxR-type" evidence="5">
    <location>
        <begin position="467"/>
        <end position="532"/>
    </location>
</feature>
<proteinExistence type="predicted"/>
<dbReference type="SMART" id="SM00421">
    <property type="entry name" value="HTH_LUXR"/>
    <property type="match status" value="1"/>
</dbReference>
<keyword evidence="7" id="KW-1185">Reference proteome</keyword>
<organism evidence="6 7">
    <name type="scientific">Eggerthella guodeyinii</name>
    <dbReference type="NCBI Taxonomy" id="2690837"/>
    <lineage>
        <taxon>Bacteria</taxon>
        <taxon>Bacillati</taxon>
        <taxon>Actinomycetota</taxon>
        <taxon>Coriobacteriia</taxon>
        <taxon>Eggerthellales</taxon>
        <taxon>Eggerthellaceae</taxon>
        <taxon>Eggerthella</taxon>
    </lineage>
</organism>
<reference evidence="7" key="1">
    <citation type="submission" date="2019-08" db="EMBL/GenBank/DDBJ databases">
        <title>Arthrobacter sp. nov., isolated from plateau pika and Tibetan wild ass.</title>
        <authorList>
            <person name="Ge Y."/>
        </authorList>
    </citation>
    <scope>NUCLEOTIDE SEQUENCE [LARGE SCALE GENOMIC DNA]</scope>
    <source>
        <strain evidence="7">HF-4214</strain>
    </source>
</reference>
<dbReference type="PROSITE" id="PS50043">
    <property type="entry name" value="HTH_LUXR_2"/>
    <property type="match status" value="1"/>
</dbReference>
<dbReference type="GO" id="GO:0003677">
    <property type="term" value="F:DNA binding"/>
    <property type="evidence" value="ECO:0007669"/>
    <property type="project" value="UniProtKB-KW"/>
</dbReference>
<feature type="transmembrane region" description="Helical" evidence="4">
    <location>
        <begin position="246"/>
        <end position="265"/>
    </location>
</feature>
<evidence type="ECO:0000313" key="7">
    <source>
        <dbReference type="Proteomes" id="UP000438093"/>
    </source>
</evidence>
<dbReference type="InterPro" id="IPR000792">
    <property type="entry name" value="Tscrpt_reg_LuxR_C"/>
</dbReference>
<feature type="transmembrane region" description="Helical" evidence="4">
    <location>
        <begin position="306"/>
        <end position="329"/>
    </location>
</feature>
<dbReference type="PRINTS" id="PR00038">
    <property type="entry name" value="HTHLUXR"/>
</dbReference>
<keyword evidence="4" id="KW-0812">Transmembrane</keyword>
<evidence type="ECO:0000256" key="4">
    <source>
        <dbReference type="SAM" id="Phobius"/>
    </source>
</evidence>
<dbReference type="GO" id="GO:0006355">
    <property type="term" value="P:regulation of DNA-templated transcription"/>
    <property type="evidence" value="ECO:0007669"/>
    <property type="project" value="InterPro"/>
</dbReference>
<keyword evidence="2" id="KW-0238">DNA-binding</keyword>
<keyword evidence="3" id="KW-0804">Transcription</keyword>
<dbReference type="AlphaFoldDB" id="A0A6N7RS04"/>
<feature type="transmembrane region" description="Helical" evidence="4">
    <location>
        <begin position="20"/>
        <end position="40"/>
    </location>
</feature>
<dbReference type="InterPro" id="IPR036388">
    <property type="entry name" value="WH-like_DNA-bd_sf"/>
</dbReference>
<dbReference type="EMBL" id="VTFY01000020">
    <property type="protein sequence ID" value="MRX84046.1"/>
    <property type="molecule type" value="Genomic_DNA"/>
</dbReference>